<comment type="caution">
    <text evidence="2">The sequence shown here is derived from an EMBL/GenBank/DDBJ whole genome shotgun (WGS) entry which is preliminary data.</text>
</comment>
<proteinExistence type="predicted"/>
<dbReference type="EMBL" id="PFLI01000060">
    <property type="protein sequence ID" value="PIY72306.1"/>
    <property type="molecule type" value="Genomic_DNA"/>
</dbReference>
<reference evidence="3" key="1">
    <citation type="submission" date="2017-09" db="EMBL/GenBank/DDBJ databases">
        <title>Depth-based differentiation of microbial function through sediment-hosted aquifers and enrichment of novel symbionts in the deep terrestrial subsurface.</title>
        <authorList>
            <person name="Probst A.J."/>
            <person name="Ladd B."/>
            <person name="Jarett J.K."/>
            <person name="Geller-Mcgrath D.E."/>
            <person name="Sieber C.M.K."/>
            <person name="Emerson J.B."/>
            <person name="Anantharaman K."/>
            <person name="Thomas B.C."/>
            <person name="Malmstrom R."/>
            <person name="Stieglmeier M."/>
            <person name="Klingl A."/>
            <person name="Woyke T."/>
            <person name="Ryan C.M."/>
            <person name="Banfield J.F."/>
        </authorList>
    </citation>
    <scope>NUCLEOTIDE SEQUENCE [LARGE SCALE GENOMIC DNA]</scope>
</reference>
<evidence type="ECO:0000259" key="1">
    <source>
        <dbReference type="Pfam" id="PF12728"/>
    </source>
</evidence>
<dbReference type="InterPro" id="IPR009061">
    <property type="entry name" value="DNA-bd_dom_put_sf"/>
</dbReference>
<dbReference type="InterPro" id="IPR041657">
    <property type="entry name" value="HTH_17"/>
</dbReference>
<sequence length="57" mass="6675">MENKYLTIEEVSMKLRVNKRTVYRLAVKGKIPAFKFGKSWRIDADKLEKLFEAGAKK</sequence>
<protein>
    <submittedName>
        <fullName evidence="2">DNA-binding protein</fullName>
    </submittedName>
</protein>
<evidence type="ECO:0000313" key="3">
    <source>
        <dbReference type="Proteomes" id="UP000229401"/>
    </source>
</evidence>
<dbReference type="GO" id="GO:0003677">
    <property type="term" value="F:DNA binding"/>
    <property type="evidence" value="ECO:0007669"/>
    <property type="project" value="UniProtKB-KW"/>
</dbReference>
<name>A0A2M7QK33_9BACT</name>
<gene>
    <name evidence="2" type="ORF">COY87_01675</name>
</gene>
<accession>A0A2M7QK33</accession>
<dbReference type="Pfam" id="PF12728">
    <property type="entry name" value="HTH_17"/>
    <property type="match status" value="1"/>
</dbReference>
<dbReference type="Proteomes" id="UP000229401">
    <property type="component" value="Unassembled WGS sequence"/>
</dbReference>
<evidence type="ECO:0000313" key="2">
    <source>
        <dbReference type="EMBL" id="PIY72306.1"/>
    </source>
</evidence>
<dbReference type="AlphaFoldDB" id="A0A2M7QK33"/>
<feature type="domain" description="Helix-turn-helix" evidence="1">
    <location>
        <begin position="5"/>
        <end position="53"/>
    </location>
</feature>
<keyword evidence="2" id="KW-0238">DNA-binding</keyword>
<dbReference type="SUPFAM" id="SSF46955">
    <property type="entry name" value="Putative DNA-binding domain"/>
    <property type="match status" value="1"/>
</dbReference>
<organism evidence="2 3">
    <name type="scientific">Candidatus Roizmanbacteria bacterium CG_4_10_14_0_8_um_filter_33_9</name>
    <dbReference type="NCBI Taxonomy" id="1974826"/>
    <lineage>
        <taxon>Bacteria</taxon>
        <taxon>Candidatus Roizmaniibacteriota</taxon>
    </lineage>
</organism>
<dbReference type="NCBIfam" id="TIGR01764">
    <property type="entry name" value="excise"/>
    <property type="match status" value="1"/>
</dbReference>
<dbReference type="InterPro" id="IPR010093">
    <property type="entry name" value="SinI_DNA-bd"/>
</dbReference>